<sequence length="85" mass="9508">MDSKTLVIVIVVALTNIGTLIVASVTLWKIGKLLRKNPPRQEDDANEPDGSWHSWRLWRPSDDPKISQSSTSQTSLVESEPENSH</sequence>
<keyword evidence="4" id="KW-1185">Reference proteome</keyword>
<organism evidence="3 4">
    <name type="scientific">Bombiscardovia apis</name>
    <dbReference type="NCBI Taxonomy" id="2932182"/>
    <lineage>
        <taxon>Bacteria</taxon>
        <taxon>Bacillati</taxon>
        <taxon>Actinomycetota</taxon>
        <taxon>Actinomycetes</taxon>
        <taxon>Bifidobacteriales</taxon>
        <taxon>Bifidobacteriaceae</taxon>
        <taxon>Bombiscardovia</taxon>
    </lineage>
</organism>
<accession>A0ABN6SL49</accession>
<dbReference type="EMBL" id="AP026800">
    <property type="protein sequence ID" value="BDR55430.1"/>
    <property type="molecule type" value="Genomic_DNA"/>
</dbReference>
<proteinExistence type="predicted"/>
<keyword evidence="2" id="KW-0812">Transmembrane</keyword>
<feature type="region of interest" description="Disordered" evidence="1">
    <location>
        <begin position="36"/>
        <end position="85"/>
    </location>
</feature>
<dbReference type="Proteomes" id="UP001321748">
    <property type="component" value="Chromosome"/>
</dbReference>
<feature type="compositionally biased region" description="Polar residues" evidence="1">
    <location>
        <begin position="66"/>
        <end position="77"/>
    </location>
</feature>
<name>A0ABN6SL49_9BIFI</name>
<reference evidence="3 4" key="1">
    <citation type="journal article" date="2023" name="Microbiol. Spectr.">
        <title>Symbiosis of Carpenter Bees with Uncharacterized Lactic Acid Bacteria Showing NAD Auxotrophy.</title>
        <authorList>
            <person name="Kawasaki S."/>
            <person name="Ozawa K."/>
            <person name="Mori T."/>
            <person name="Yamamoto A."/>
            <person name="Ito M."/>
            <person name="Ohkuma M."/>
            <person name="Sakamoto M."/>
            <person name="Matsutani M."/>
        </authorList>
    </citation>
    <scope>NUCLEOTIDE SEQUENCE [LARGE SCALE GENOMIC DNA]</scope>
    <source>
        <strain evidence="3 4">KimH</strain>
    </source>
</reference>
<protein>
    <submittedName>
        <fullName evidence="3">Uncharacterized protein</fullName>
    </submittedName>
</protein>
<evidence type="ECO:0000313" key="3">
    <source>
        <dbReference type="EMBL" id="BDR55430.1"/>
    </source>
</evidence>
<evidence type="ECO:0000313" key="4">
    <source>
        <dbReference type="Proteomes" id="UP001321748"/>
    </source>
</evidence>
<dbReference type="RefSeq" id="WP_317642919.1">
    <property type="nucleotide sequence ID" value="NZ_AP026800.1"/>
</dbReference>
<keyword evidence="2" id="KW-0472">Membrane</keyword>
<keyword evidence="2" id="KW-1133">Transmembrane helix</keyword>
<feature type="transmembrane region" description="Helical" evidence="2">
    <location>
        <begin position="6"/>
        <end position="28"/>
    </location>
</feature>
<evidence type="ECO:0000256" key="2">
    <source>
        <dbReference type="SAM" id="Phobius"/>
    </source>
</evidence>
<gene>
    <name evidence="3" type="ORF">KIMH_15410</name>
</gene>
<evidence type="ECO:0000256" key="1">
    <source>
        <dbReference type="SAM" id="MobiDB-lite"/>
    </source>
</evidence>